<organism evidence="1 2">
    <name type="scientific">Euplotes crassus</name>
    <dbReference type="NCBI Taxonomy" id="5936"/>
    <lineage>
        <taxon>Eukaryota</taxon>
        <taxon>Sar</taxon>
        <taxon>Alveolata</taxon>
        <taxon>Ciliophora</taxon>
        <taxon>Intramacronucleata</taxon>
        <taxon>Spirotrichea</taxon>
        <taxon>Hypotrichia</taxon>
        <taxon>Euplotida</taxon>
        <taxon>Euplotidae</taxon>
        <taxon>Moneuplotes</taxon>
    </lineage>
</organism>
<dbReference type="AlphaFoldDB" id="A0AAD2D5A3"/>
<reference evidence="1" key="1">
    <citation type="submission" date="2023-07" db="EMBL/GenBank/DDBJ databases">
        <authorList>
            <consortium name="AG Swart"/>
            <person name="Singh M."/>
            <person name="Singh A."/>
            <person name="Seah K."/>
            <person name="Emmerich C."/>
        </authorList>
    </citation>
    <scope>NUCLEOTIDE SEQUENCE</scope>
    <source>
        <strain evidence="1">DP1</strain>
    </source>
</reference>
<name>A0AAD2D5A3_EUPCR</name>
<comment type="caution">
    <text evidence="1">The sequence shown here is derived from an EMBL/GenBank/DDBJ whole genome shotgun (WGS) entry which is preliminary data.</text>
</comment>
<accession>A0AAD2D5A3</accession>
<proteinExistence type="predicted"/>
<dbReference type="Proteomes" id="UP001295684">
    <property type="component" value="Unassembled WGS sequence"/>
</dbReference>
<evidence type="ECO:0000313" key="1">
    <source>
        <dbReference type="EMBL" id="CAI2381664.1"/>
    </source>
</evidence>
<keyword evidence="2" id="KW-1185">Reference proteome</keyword>
<dbReference type="EMBL" id="CAMPGE010023766">
    <property type="protein sequence ID" value="CAI2381664.1"/>
    <property type="molecule type" value="Genomic_DNA"/>
</dbReference>
<protein>
    <submittedName>
        <fullName evidence="1">Uncharacterized protein</fullName>
    </submittedName>
</protein>
<gene>
    <name evidence="1" type="ORF">ECRASSUSDP1_LOCUS23122</name>
</gene>
<evidence type="ECO:0000313" key="2">
    <source>
        <dbReference type="Proteomes" id="UP001295684"/>
    </source>
</evidence>
<sequence length="69" mass="8017">MLIINITVLCSRENVNQMCLRESSTLGLHCIENFDDYRKFELKTRSYKASLGSCFSFSQEEAALNMIFR</sequence>